<dbReference type="GO" id="GO:0005737">
    <property type="term" value="C:cytoplasm"/>
    <property type="evidence" value="ECO:0007669"/>
    <property type="project" value="UniProtKB-SubCell"/>
</dbReference>
<accession>W6M8A0</accession>
<dbReference type="PANTHER" id="PTHR30100:SF1">
    <property type="entry name" value="PHOSPHATE ACYLTRANSFERASE"/>
    <property type="match status" value="1"/>
</dbReference>
<keyword evidence="4 10" id="KW-0808">Transferase</keyword>
<evidence type="ECO:0000256" key="5">
    <source>
        <dbReference type="ARBA" id="ARBA00023098"/>
    </source>
</evidence>
<evidence type="ECO:0000256" key="10">
    <source>
        <dbReference type="HAMAP-Rule" id="MF_00019"/>
    </source>
</evidence>
<keyword evidence="5 10" id="KW-0443">Lipid metabolism</keyword>
<comment type="subcellular location">
    <subcellularLocation>
        <location evidence="10">Cytoplasm</location>
    </subcellularLocation>
    <text evidence="10">Associated with the membrane possibly through PlsY.</text>
</comment>
<dbReference type="OrthoDB" id="9806408at2"/>
<evidence type="ECO:0000256" key="3">
    <source>
        <dbReference type="ARBA" id="ARBA00022516"/>
    </source>
</evidence>
<evidence type="ECO:0000256" key="9">
    <source>
        <dbReference type="ARBA" id="ARBA00046608"/>
    </source>
</evidence>
<evidence type="ECO:0000256" key="4">
    <source>
        <dbReference type="ARBA" id="ARBA00022679"/>
    </source>
</evidence>
<dbReference type="PIRSF" id="PIRSF002465">
    <property type="entry name" value="Phsphlp_syn_PlsX"/>
    <property type="match status" value="1"/>
</dbReference>
<dbReference type="Pfam" id="PF02504">
    <property type="entry name" value="FA_synthesis"/>
    <property type="match status" value="1"/>
</dbReference>
<dbReference type="GO" id="GO:0008654">
    <property type="term" value="P:phospholipid biosynthetic process"/>
    <property type="evidence" value="ECO:0007669"/>
    <property type="project" value="UniProtKB-KW"/>
</dbReference>
<sequence>MTRPLTIALDGMGGDIGPDVVVPAALRVLETAGDSVRLILVGQEDALVGRLRQAKAGSDPRLVVRHASQLVSMDESPAQALRVKKDSSMRVAINLVKQGEADACVSAGNTGALMATSRFVLKTLPGIDRPAICTMLPTVRGYTRVLDLGANVDSKAEHLLQFAVMGSVLANVNGIERPCVGLLNIGEEDIKGNEQVKEAAQLLAASDLNYVGFVEGDGIFLDNVDVVVCDGFVGNVALKSSEGVAKLIRHYMTQEFQRNLLTRLVGLIALPVLRAFGRKIDPRRYNGASLLGLQGIVVKSHGGADALAFANAIQVAMLEAERKVPQQIDAHLAALHAERQAL</sequence>
<dbReference type="Proteomes" id="UP000035760">
    <property type="component" value="Unassembled WGS sequence"/>
</dbReference>
<protein>
    <recommendedName>
        <fullName evidence="8 10">Phosphate acyltransferase</fullName>
        <ecNumber evidence="8 10">2.3.1.274</ecNumber>
    </recommendedName>
    <alternativeName>
        <fullName evidence="10">Acyl-ACP phosphotransacylase</fullName>
    </alternativeName>
    <alternativeName>
        <fullName evidence="10">Acyl-[acyl-carrier-protein]--phosphate acyltransferase</fullName>
    </alternativeName>
    <alternativeName>
        <fullName evidence="10">Phosphate-acyl-ACP acyltransferase</fullName>
    </alternativeName>
</protein>
<dbReference type="SUPFAM" id="SSF53659">
    <property type="entry name" value="Isocitrate/Isopropylmalate dehydrogenase-like"/>
    <property type="match status" value="1"/>
</dbReference>
<evidence type="ECO:0000256" key="7">
    <source>
        <dbReference type="ARBA" id="ARBA00023264"/>
    </source>
</evidence>
<comment type="subunit">
    <text evidence="9 10">Homodimer. Probably interacts with PlsY.</text>
</comment>
<dbReference type="AlphaFoldDB" id="W6M8A0"/>
<dbReference type="Gene3D" id="3.40.718.10">
    <property type="entry name" value="Isopropylmalate Dehydrogenase"/>
    <property type="match status" value="1"/>
</dbReference>
<evidence type="ECO:0000313" key="11">
    <source>
        <dbReference type="EMBL" id="CDI04191.1"/>
    </source>
</evidence>
<comment type="function">
    <text evidence="10">Catalyzes the reversible formation of acyl-phosphate (acyl-PO(4)) from acyl-[acyl-carrier-protein] (acyl-ACP). This enzyme utilizes acyl-ACP as fatty acyl donor, but not acyl-CoA.</text>
</comment>
<dbReference type="STRING" id="1400863.BN873_890097"/>
<gene>
    <name evidence="10" type="primary">plsX</name>
    <name evidence="11" type="ORF">BN873_890097</name>
</gene>
<name>W6M8A0_9GAMM</name>
<proteinExistence type="inferred from homology"/>
<evidence type="ECO:0000313" key="12">
    <source>
        <dbReference type="Proteomes" id="UP000035760"/>
    </source>
</evidence>
<organism evidence="11 12">
    <name type="scientific">Candidatus Competibacter denitrificans Run_A_D11</name>
    <dbReference type="NCBI Taxonomy" id="1400863"/>
    <lineage>
        <taxon>Bacteria</taxon>
        <taxon>Pseudomonadati</taxon>
        <taxon>Pseudomonadota</taxon>
        <taxon>Gammaproteobacteria</taxon>
        <taxon>Candidatus Competibacteraceae</taxon>
        <taxon>Candidatus Competibacter</taxon>
    </lineage>
</organism>
<keyword evidence="2 10" id="KW-0963">Cytoplasm</keyword>
<keyword evidence="12" id="KW-1185">Reference proteome</keyword>
<dbReference type="NCBIfam" id="TIGR00182">
    <property type="entry name" value="plsX"/>
    <property type="match status" value="1"/>
</dbReference>
<reference evidence="11" key="1">
    <citation type="submission" date="2013-07" db="EMBL/GenBank/DDBJ databases">
        <authorList>
            <person name="McIlroy S."/>
        </authorList>
    </citation>
    <scope>NUCLEOTIDE SEQUENCE [LARGE SCALE GENOMIC DNA]</scope>
    <source>
        <strain evidence="11">Run_A_D11</strain>
    </source>
</reference>
<evidence type="ECO:0000256" key="8">
    <source>
        <dbReference type="ARBA" id="ARBA00024069"/>
    </source>
</evidence>
<evidence type="ECO:0000256" key="6">
    <source>
        <dbReference type="ARBA" id="ARBA00023209"/>
    </source>
</evidence>
<keyword evidence="7 10" id="KW-1208">Phospholipid metabolism</keyword>
<comment type="similarity">
    <text evidence="10">Belongs to the PlsX family.</text>
</comment>
<dbReference type="InterPro" id="IPR012281">
    <property type="entry name" value="Phospholipid_synth_PlsX-like"/>
</dbReference>
<dbReference type="EC" id="2.3.1.274" evidence="8 10"/>
<keyword evidence="6 10" id="KW-0594">Phospholipid biosynthesis</keyword>
<evidence type="ECO:0000256" key="2">
    <source>
        <dbReference type="ARBA" id="ARBA00022490"/>
    </source>
</evidence>
<dbReference type="InterPro" id="IPR003664">
    <property type="entry name" value="FA_synthesis"/>
</dbReference>
<keyword evidence="11" id="KW-0012">Acyltransferase</keyword>
<comment type="catalytic activity">
    <reaction evidence="1 10">
        <text>a fatty acyl-[ACP] + phosphate = an acyl phosphate + holo-[ACP]</text>
        <dbReference type="Rhea" id="RHEA:42292"/>
        <dbReference type="Rhea" id="RHEA-COMP:9685"/>
        <dbReference type="Rhea" id="RHEA-COMP:14125"/>
        <dbReference type="ChEBI" id="CHEBI:43474"/>
        <dbReference type="ChEBI" id="CHEBI:59918"/>
        <dbReference type="ChEBI" id="CHEBI:64479"/>
        <dbReference type="ChEBI" id="CHEBI:138651"/>
        <dbReference type="EC" id="2.3.1.274"/>
    </reaction>
</comment>
<dbReference type="PANTHER" id="PTHR30100">
    <property type="entry name" value="FATTY ACID/PHOSPHOLIPID SYNTHESIS PROTEIN PLSX"/>
    <property type="match status" value="1"/>
</dbReference>
<comment type="caution">
    <text evidence="11">The sequence shown here is derived from an EMBL/GenBank/DDBJ whole genome shotgun (WGS) entry which is preliminary data.</text>
</comment>
<dbReference type="GO" id="GO:0006633">
    <property type="term" value="P:fatty acid biosynthetic process"/>
    <property type="evidence" value="ECO:0007669"/>
    <property type="project" value="UniProtKB-UniRule"/>
</dbReference>
<evidence type="ECO:0000256" key="1">
    <source>
        <dbReference type="ARBA" id="ARBA00001232"/>
    </source>
</evidence>
<dbReference type="HAMAP" id="MF_00019">
    <property type="entry name" value="PlsX"/>
    <property type="match status" value="1"/>
</dbReference>
<dbReference type="RefSeq" id="WP_082161351.1">
    <property type="nucleotide sequence ID" value="NZ_CBTJ020000101.1"/>
</dbReference>
<reference evidence="11" key="2">
    <citation type="submission" date="2014-03" db="EMBL/GenBank/DDBJ databases">
        <title>Candidatus Competibacter-lineage genomes retrieved from metagenomes reveal functional metabolic diversity.</title>
        <authorList>
            <person name="McIlroy S.J."/>
            <person name="Albertsen M."/>
            <person name="Andresen E.K."/>
            <person name="Saunders A.M."/>
            <person name="Kristiansen R."/>
            <person name="Stokholm-Bjerregaard M."/>
            <person name="Nielsen K.L."/>
            <person name="Nielsen P.H."/>
        </authorList>
    </citation>
    <scope>NUCLEOTIDE SEQUENCE</scope>
    <source>
        <strain evidence="11">Run_A_D11</strain>
    </source>
</reference>
<dbReference type="GO" id="GO:0043811">
    <property type="term" value="F:phosphate:acyl-[acyl carrier protein] acyltransferase activity"/>
    <property type="evidence" value="ECO:0007669"/>
    <property type="project" value="UniProtKB-UniRule"/>
</dbReference>
<keyword evidence="3 10" id="KW-0444">Lipid biosynthesis</keyword>
<dbReference type="EMBL" id="CBTJ020000101">
    <property type="protein sequence ID" value="CDI04191.1"/>
    <property type="molecule type" value="Genomic_DNA"/>
</dbReference>
<dbReference type="UniPathway" id="UPA00085"/>
<comment type="pathway">
    <text evidence="10">Lipid metabolism; phospholipid metabolism.</text>
</comment>